<evidence type="ECO:0000313" key="2">
    <source>
        <dbReference type="EMBL" id="USP78172.1"/>
    </source>
</evidence>
<evidence type="ECO:0000313" key="3">
    <source>
        <dbReference type="Proteomes" id="UP001056012"/>
    </source>
</evidence>
<dbReference type="InterPro" id="IPR032675">
    <property type="entry name" value="LRR_dom_sf"/>
</dbReference>
<feature type="region of interest" description="Disordered" evidence="1">
    <location>
        <begin position="616"/>
        <end position="638"/>
    </location>
</feature>
<keyword evidence="3" id="KW-1185">Reference proteome</keyword>
<dbReference type="EMBL" id="CP089277">
    <property type="protein sequence ID" value="USP78172.1"/>
    <property type="molecule type" value="Genomic_DNA"/>
</dbReference>
<feature type="compositionally biased region" description="Low complexity" evidence="1">
    <location>
        <begin position="122"/>
        <end position="132"/>
    </location>
</feature>
<feature type="compositionally biased region" description="Basic and acidic residues" evidence="1">
    <location>
        <begin position="338"/>
        <end position="361"/>
    </location>
</feature>
<dbReference type="Proteomes" id="UP001056012">
    <property type="component" value="Chromosome 4"/>
</dbReference>
<dbReference type="Gene3D" id="3.80.10.10">
    <property type="entry name" value="Ribonuclease Inhibitor"/>
    <property type="match status" value="1"/>
</dbReference>
<feature type="compositionally biased region" description="Polar residues" evidence="1">
    <location>
        <begin position="198"/>
        <end position="223"/>
    </location>
</feature>
<evidence type="ECO:0008006" key="4">
    <source>
        <dbReference type="Google" id="ProtNLM"/>
    </source>
</evidence>
<proteinExistence type="predicted"/>
<name>A0A9Q9DSX0_CURCL</name>
<feature type="compositionally biased region" description="Basic and acidic residues" evidence="1">
    <location>
        <begin position="1249"/>
        <end position="1264"/>
    </location>
</feature>
<feature type="region of interest" description="Disordered" evidence="1">
    <location>
        <begin position="973"/>
        <end position="996"/>
    </location>
</feature>
<feature type="compositionally biased region" description="Low complexity" evidence="1">
    <location>
        <begin position="180"/>
        <end position="197"/>
    </location>
</feature>
<feature type="region of interest" description="Disordered" evidence="1">
    <location>
        <begin position="65"/>
        <end position="250"/>
    </location>
</feature>
<dbReference type="SUPFAM" id="SSF52047">
    <property type="entry name" value="RNI-like"/>
    <property type="match status" value="1"/>
</dbReference>
<sequence length="1273" mass="138738">MTAIQIPADTASAMEDIHGVDVSWLHHSTRGKARLPWVETVRLCGATLNTVLKSAANISLPFATDHHHRQQAPSSPGLSRDAPPKTSSHGGIPARPRHDDQQRTQEPKPAANRPASPPRPPAAATTTTTPTATPAPAPVPAATTTPPQKTPSKRPALLSRNSAEKNVNGTTPPDSRNSSRRNSWMNSISSKFSSQNSPAQTTHTQAQGSHAPSHGPNNTSPSANGALHGIQAASGGHNGAPEPYVPQQPKSSFVGNVLRRLSSGSQVSAAGKVYPNGGMCPRKVMNIDPNRERCLVPELDQHKLRKVAFCVDVEIAGGPKYKDEADTDEKQTKRKEKKLKERGEGEALKNPDTVAEQKDKSGVVTVAQEAVGNENKPNPEGTVIEDKQETSKKKEKKKRSEAERKERKEKKRRKAEENGTIPLEITRDDDSGSVEGVSAASGTATPRAQDRPTIDPLRIYRRCCQLRESPILKRISDQLAAPRACAVVQPGVVTCLDLTGSRLQLADFLTLSDWLAIVPVKKLFLEDADLTDEKIRVVLAGLLAAKVPEPPKRRSQSSDGPHDGLCQKGSSAIKKLVLKNNPKITAEGWKHIALFLYMCKSIVAVDVSMIPFPNTPPQVVSPPADSTQVPSPTKNSKSGDIAEIFSKAISERLGGSELQELAMAECNLSSASIRKIIDGCIISGIQRLSLATNDIDEEGMEHVLGYLRSGVCEGLDLGGNDLRPWIAQLGESINQCKDSPLWALCLQDTGLTPDSLKTLLPLLVSLPAFKFLDLSHNRGLFLGQTSLCLLRKYMPQLKELKRIHLMDVDMKPADAIAIAEILPDCPHIAHINILENPEITRVANSTDEETQEDAAALYASLTLAAKLSKTLICVDVDIPAPEQSEVIKALAKQVVAYCLRNIESINEVPELNAAPKEVEVPPILMRLVGPDYNESKENDGPSSADEDYIVGGTGIAKALSYCLSHKDSDLRRVSVPASGTSTPRSRSRVPVLEEPSKARAMSKDLLETARNTRSRIQSALVREAKSGNDLNYRMSYHRPTLKIQLTNTGRLLFLDQTLQGMIQRFEDEYPETRLQSSDTVSTSDSIPSTSPPASTVPTLENSVVSDIGAPESDEDEPSTIRSRHNSDVSLASRNMSLEEGRLHRFGHRVRTNILNSSRPSSPATSENRSSFMSGAVNDDNLPEHIQSLREYFLNHSGGDEMRRMIEGQGWDEAFDSVVKNVEELQNLEKEDPYQFKIFRESQIAALKNRNPDLHAPGEKEAKSDDGDDFAVED</sequence>
<feature type="compositionally biased region" description="Basic and acidic residues" evidence="1">
    <location>
        <begin position="96"/>
        <end position="106"/>
    </location>
</feature>
<feature type="region of interest" description="Disordered" evidence="1">
    <location>
        <begin position="1070"/>
        <end position="1134"/>
    </location>
</feature>
<accession>A0A9Q9DSX0</accession>
<feature type="compositionally biased region" description="Polar residues" evidence="1">
    <location>
        <begin position="1153"/>
        <end position="1172"/>
    </location>
</feature>
<feature type="compositionally biased region" description="Low complexity" evidence="1">
    <location>
        <begin position="433"/>
        <end position="442"/>
    </location>
</feature>
<reference evidence="2" key="1">
    <citation type="submission" date="2021-12" db="EMBL/GenBank/DDBJ databases">
        <title>Curvularia clavata genome.</title>
        <authorList>
            <person name="Cao Y."/>
        </authorList>
    </citation>
    <scope>NUCLEOTIDE SEQUENCE</scope>
    <source>
        <strain evidence="2">Yc1106</strain>
    </source>
</reference>
<protein>
    <recommendedName>
        <fullName evidence="4">RNI-like protein</fullName>
    </recommendedName>
</protein>
<feature type="compositionally biased region" description="Low complexity" evidence="1">
    <location>
        <begin position="1076"/>
        <end position="1098"/>
    </location>
</feature>
<feature type="region of interest" description="Disordered" evidence="1">
    <location>
        <begin position="1153"/>
        <end position="1178"/>
    </location>
</feature>
<organism evidence="2 3">
    <name type="scientific">Curvularia clavata</name>
    <dbReference type="NCBI Taxonomy" id="95742"/>
    <lineage>
        <taxon>Eukaryota</taxon>
        <taxon>Fungi</taxon>
        <taxon>Dikarya</taxon>
        <taxon>Ascomycota</taxon>
        <taxon>Pezizomycotina</taxon>
        <taxon>Dothideomycetes</taxon>
        <taxon>Pleosporomycetidae</taxon>
        <taxon>Pleosporales</taxon>
        <taxon>Pleosporineae</taxon>
        <taxon>Pleosporaceae</taxon>
        <taxon>Curvularia</taxon>
    </lineage>
</organism>
<feature type="compositionally biased region" description="Basic and acidic residues" evidence="1">
    <location>
        <begin position="320"/>
        <end position="331"/>
    </location>
</feature>
<dbReference type="AlphaFoldDB" id="A0A9Q9DSX0"/>
<dbReference type="OrthoDB" id="8436363at2759"/>
<feature type="compositionally biased region" description="Basic and acidic residues" evidence="1">
    <location>
        <begin position="384"/>
        <end position="406"/>
    </location>
</feature>
<feature type="compositionally biased region" description="Polar residues" evidence="1">
    <location>
        <begin position="159"/>
        <end position="174"/>
    </location>
</feature>
<feature type="region of interest" description="Disordered" evidence="1">
    <location>
        <begin position="319"/>
        <end position="452"/>
    </location>
</feature>
<evidence type="ECO:0000256" key="1">
    <source>
        <dbReference type="SAM" id="MobiDB-lite"/>
    </source>
</evidence>
<feature type="compositionally biased region" description="Polar residues" evidence="1">
    <location>
        <begin position="624"/>
        <end position="638"/>
    </location>
</feature>
<gene>
    <name evidence="2" type="ORF">yc1106_05446</name>
</gene>
<feature type="region of interest" description="Disordered" evidence="1">
    <location>
        <begin position="1248"/>
        <end position="1273"/>
    </location>
</feature>
<dbReference type="VEuPathDB" id="FungiDB:yc1106_05446"/>